<dbReference type="InterPro" id="IPR051631">
    <property type="entry name" value="Ankyrin-KH/SAM_domain"/>
</dbReference>
<feature type="compositionally biased region" description="Low complexity" evidence="5">
    <location>
        <begin position="1"/>
        <end position="17"/>
    </location>
</feature>
<dbReference type="AlphaFoldDB" id="A0AAQ4DFL5"/>
<feature type="compositionally biased region" description="Polar residues" evidence="5">
    <location>
        <begin position="670"/>
        <end position="685"/>
    </location>
</feature>
<feature type="compositionally biased region" description="Low complexity" evidence="5">
    <location>
        <begin position="658"/>
        <end position="669"/>
    </location>
</feature>
<dbReference type="InterPro" id="IPR036612">
    <property type="entry name" value="KH_dom_type_1_sf"/>
</dbReference>
<feature type="compositionally biased region" description="Low complexity" evidence="5">
    <location>
        <begin position="110"/>
        <end position="136"/>
    </location>
</feature>
<keyword evidence="4" id="KW-0694">RNA-binding</keyword>
<organism evidence="7 8">
    <name type="scientific">Amblyomma americanum</name>
    <name type="common">Lone star tick</name>
    <dbReference type="NCBI Taxonomy" id="6943"/>
    <lineage>
        <taxon>Eukaryota</taxon>
        <taxon>Metazoa</taxon>
        <taxon>Ecdysozoa</taxon>
        <taxon>Arthropoda</taxon>
        <taxon>Chelicerata</taxon>
        <taxon>Arachnida</taxon>
        <taxon>Acari</taxon>
        <taxon>Parasitiformes</taxon>
        <taxon>Ixodida</taxon>
        <taxon>Ixodoidea</taxon>
        <taxon>Ixodidae</taxon>
        <taxon>Amblyomminae</taxon>
        <taxon>Amblyomma</taxon>
    </lineage>
</organism>
<name>A0AAQ4DFL5_AMBAM</name>
<comment type="caution">
    <text evidence="7">The sequence shown here is derived from an EMBL/GenBank/DDBJ whole genome shotgun (WGS) entry which is preliminary data.</text>
</comment>
<dbReference type="SMART" id="SM00322">
    <property type="entry name" value="KH"/>
    <property type="match status" value="1"/>
</dbReference>
<dbReference type="PANTHER" id="PTHR23206:SF8">
    <property type="entry name" value="ANKYRIN REPEAT AND KH DOMAIN-CONTAINING 1"/>
    <property type="match status" value="1"/>
</dbReference>
<keyword evidence="8" id="KW-1185">Reference proteome</keyword>
<feature type="compositionally biased region" description="Low complexity" evidence="5">
    <location>
        <begin position="425"/>
        <end position="445"/>
    </location>
</feature>
<feature type="region of interest" description="Disordered" evidence="5">
    <location>
        <begin position="154"/>
        <end position="174"/>
    </location>
</feature>
<dbReference type="GO" id="GO:0045087">
    <property type="term" value="P:innate immune response"/>
    <property type="evidence" value="ECO:0007669"/>
    <property type="project" value="TreeGrafter"/>
</dbReference>
<feature type="region of interest" description="Disordered" evidence="5">
    <location>
        <begin position="76"/>
        <end position="95"/>
    </location>
</feature>
<feature type="compositionally biased region" description="Low complexity" evidence="5">
    <location>
        <begin position="618"/>
        <end position="636"/>
    </location>
</feature>
<feature type="region of interest" description="Disordered" evidence="5">
    <location>
        <begin position="320"/>
        <end position="362"/>
    </location>
</feature>
<feature type="region of interest" description="Disordered" evidence="5">
    <location>
        <begin position="697"/>
        <end position="720"/>
    </location>
</feature>
<evidence type="ECO:0000256" key="5">
    <source>
        <dbReference type="SAM" id="MobiDB-lite"/>
    </source>
</evidence>
<dbReference type="EMBL" id="JARKHS020031381">
    <property type="protein sequence ID" value="KAK8761255.1"/>
    <property type="molecule type" value="Genomic_DNA"/>
</dbReference>
<feature type="domain" description="K Homology" evidence="6">
    <location>
        <begin position="174"/>
        <end position="243"/>
    </location>
</feature>
<keyword evidence="1" id="KW-0677">Repeat</keyword>
<dbReference type="InterPro" id="IPR047373">
    <property type="entry name" value="KH-I_MASK"/>
</dbReference>
<feature type="region of interest" description="Disordered" evidence="5">
    <location>
        <begin position="786"/>
        <end position="838"/>
    </location>
</feature>
<dbReference type="GO" id="GO:0010468">
    <property type="term" value="P:regulation of gene expression"/>
    <property type="evidence" value="ECO:0007669"/>
    <property type="project" value="UniProtKB-ARBA"/>
</dbReference>
<evidence type="ECO:0000313" key="7">
    <source>
        <dbReference type="EMBL" id="KAK8761255.1"/>
    </source>
</evidence>
<dbReference type="Gene3D" id="3.30.1370.10">
    <property type="entry name" value="K Homology domain, type 1"/>
    <property type="match status" value="1"/>
</dbReference>
<feature type="compositionally biased region" description="Low complexity" evidence="5">
    <location>
        <begin position="341"/>
        <end position="362"/>
    </location>
</feature>
<feature type="compositionally biased region" description="Basic and acidic residues" evidence="5">
    <location>
        <begin position="165"/>
        <end position="174"/>
    </location>
</feature>
<dbReference type="Pfam" id="PF00013">
    <property type="entry name" value="KH_1"/>
    <property type="match status" value="1"/>
</dbReference>
<protein>
    <recommendedName>
        <fullName evidence="6">K Homology domain-containing protein</fullName>
    </recommendedName>
</protein>
<feature type="compositionally biased region" description="Low complexity" evidence="5">
    <location>
        <begin position="460"/>
        <end position="488"/>
    </location>
</feature>
<dbReference type="InterPro" id="IPR004087">
    <property type="entry name" value="KH_dom"/>
</dbReference>
<feature type="region of interest" description="Disordered" evidence="5">
    <location>
        <begin position="423"/>
        <end position="488"/>
    </location>
</feature>
<reference evidence="7 8" key="1">
    <citation type="journal article" date="2023" name="Arcadia Sci">
        <title>De novo assembly of a long-read Amblyomma americanum tick genome.</title>
        <authorList>
            <person name="Chou S."/>
            <person name="Poskanzer K.E."/>
            <person name="Rollins M."/>
            <person name="Thuy-Boun P.S."/>
        </authorList>
    </citation>
    <scope>NUCLEOTIDE SEQUENCE [LARGE SCALE GENOMIC DNA]</scope>
    <source>
        <strain evidence="7">F_SG_1</strain>
        <tissue evidence="7">Salivary glands</tissue>
    </source>
</reference>
<dbReference type="Proteomes" id="UP001321473">
    <property type="component" value="Unassembled WGS sequence"/>
</dbReference>
<sequence length="1032" mass="104703">MASSKGGNSGSKQGKAAQANQAVLQQPTSTVTRSPLTVTQSSTVHRQAAVVAKRGGEVMVNGLADGEDFSTVVKGTKHRGQGQAHHVATDTSSKTSTLGELALDVMDSCGGPRSPGSGAGRPSPGVASSPKKSSSAVLSTSCSTSMTTCSAAASAATGTSKSHHRGEEGWKEVVRRSKKVTVPSTAISRVIGRCGCNINAIREASGAHIEVEKHKGQGERTILIRGSAEATKQAQLLIQGLVQEPDRDLSDIMAQHGVVAPSSAKAPASSLDHRTTTISSSSTTTNHTGSSSVLVSGSSSTNKLSRQGSSAKVVGVKAAAPAPSLPPFGQTRPAPRPGIPTHSGGSSGNSTSVTSSSAPPFASGSAGWGNLASSSLASTKPAATAATPVTSASAVVTTAPAVSTNPAALNGTTTTSASYTQAVISPAKSSSRAASADPRPSSSPSSGGGSPSPTLGNTGSMAVSSAATTTSNTTMAPSVSTSTSSTNTAPAISIPQTFSPFNNVFSKETQPSVWGQREASKPNFASVAASGVCGVPSSSGGSVGSVSASSEPLVDAAKAPGYRGNLHVSPPNFGPIGSGPRSAPCTPPIGGGAPPSPPSQPQPAAQPQAQEFYENASAPTTAVPQPVQATPQPSSSRLVFGPPHYAATAPELAPPPQQQQQQQPPQQQQTIQSTLNPNAPDFSSRSAAPVMLTAPFPQVGTSHHHQHHHPAATPSHHGMRVPFAPQEYMHTVQSSSHMSHHHPHHHQGAAGALGHPGVFPLQMMSHLQQQYSGLVAPVGQMPKGADRAPLGVRLTDEGSPSAVSPQGGLSPGGGLDDRKLPRPIGTERAQKKGAHTSYPGIWSYSNSAAGVGSSGGGSSLTPDLSAMQAWVQYQHATGPQGDGLAPLLQHNRFAAAAEAAPEQQTLEQHTYHHKYCPKHGGSTYNRDQRRYACSSDQTRPGVPTRLAIPNFNTQPQQPALNAGGLGSCPPFLNGFPGGATGAMLGGAAQLFSNRVAAEAPHQVSHLGASATAAVNFGAQTFEFLHNACDVRL</sequence>
<feature type="non-terminal residue" evidence="7">
    <location>
        <position position="1032"/>
    </location>
</feature>
<dbReference type="PROSITE" id="PS50084">
    <property type="entry name" value="KH_TYPE_1"/>
    <property type="match status" value="1"/>
</dbReference>
<dbReference type="PANTHER" id="PTHR23206">
    <property type="entry name" value="MASK PROTEIN"/>
    <property type="match status" value="1"/>
</dbReference>
<feature type="region of interest" description="Disordered" evidence="5">
    <location>
        <begin position="106"/>
        <end position="136"/>
    </location>
</feature>
<evidence type="ECO:0000256" key="2">
    <source>
        <dbReference type="ARBA" id="ARBA00023043"/>
    </source>
</evidence>
<dbReference type="CDD" id="cd22404">
    <property type="entry name" value="KH-I_MASK"/>
    <property type="match status" value="1"/>
</dbReference>
<gene>
    <name evidence="7" type="ORF">V5799_027477</name>
</gene>
<dbReference type="InterPro" id="IPR004088">
    <property type="entry name" value="KH_dom_type_1"/>
</dbReference>
<keyword evidence="2" id="KW-0040">ANK repeat</keyword>
<evidence type="ECO:0000259" key="6">
    <source>
        <dbReference type="SMART" id="SM00322"/>
    </source>
</evidence>
<dbReference type="SUPFAM" id="SSF54791">
    <property type="entry name" value="Eukaryotic type KH-domain (KH-domain type I)"/>
    <property type="match status" value="1"/>
</dbReference>
<accession>A0AAQ4DFL5</accession>
<keyword evidence="3" id="KW-0175">Coiled coil</keyword>
<evidence type="ECO:0000256" key="1">
    <source>
        <dbReference type="ARBA" id="ARBA00022737"/>
    </source>
</evidence>
<feature type="region of interest" description="Disordered" evidence="5">
    <location>
        <begin position="1"/>
        <end position="42"/>
    </location>
</feature>
<evidence type="ECO:0000256" key="4">
    <source>
        <dbReference type="PROSITE-ProRule" id="PRU00117"/>
    </source>
</evidence>
<dbReference type="GO" id="GO:0005737">
    <property type="term" value="C:cytoplasm"/>
    <property type="evidence" value="ECO:0007669"/>
    <property type="project" value="TreeGrafter"/>
</dbReference>
<feature type="compositionally biased region" description="Polar residues" evidence="5">
    <location>
        <begin position="18"/>
        <end position="42"/>
    </location>
</feature>
<feature type="compositionally biased region" description="Low complexity" evidence="5">
    <location>
        <begin position="260"/>
        <end position="300"/>
    </location>
</feature>
<evidence type="ECO:0000313" key="8">
    <source>
        <dbReference type="Proteomes" id="UP001321473"/>
    </source>
</evidence>
<evidence type="ECO:0000256" key="3">
    <source>
        <dbReference type="ARBA" id="ARBA00023054"/>
    </source>
</evidence>
<dbReference type="GO" id="GO:0003723">
    <property type="term" value="F:RNA binding"/>
    <property type="evidence" value="ECO:0007669"/>
    <property type="project" value="UniProtKB-UniRule"/>
</dbReference>
<feature type="region of interest" description="Disordered" evidence="5">
    <location>
        <begin position="560"/>
        <end position="685"/>
    </location>
</feature>
<proteinExistence type="predicted"/>
<feature type="region of interest" description="Disordered" evidence="5">
    <location>
        <begin position="260"/>
        <end position="308"/>
    </location>
</feature>